<comment type="similarity">
    <text evidence="1">Belongs to the peptidase S8 family. Furin subfamily.</text>
</comment>
<dbReference type="OrthoDB" id="300641at2759"/>
<dbReference type="InterPro" id="IPR023827">
    <property type="entry name" value="Peptidase_S8_Asp-AS"/>
</dbReference>
<dbReference type="Pfam" id="PF01483">
    <property type="entry name" value="P_proprotein"/>
    <property type="match status" value="1"/>
</dbReference>
<keyword evidence="5 8" id="KW-0720">Serine protease</keyword>
<proteinExistence type="inferred from homology"/>
<dbReference type="InterPro" id="IPR015500">
    <property type="entry name" value="Peptidase_S8_subtilisin-rel"/>
</dbReference>
<comment type="caution">
    <text evidence="13">The sequence shown here is derived from an EMBL/GenBank/DDBJ whole genome shotgun (WGS) entry which is preliminary data.</text>
</comment>
<evidence type="ECO:0000256" key="10">
    <source>
        <dbReference type="SAM" id="Phobius"/>
    </source>
</evidence>
<feature type="region of interest" description="Disordered" evidence="9">
    <location>
        <begin position="659"/>
        <end position="710"/>
    </location>
</feature>
<evidence type="ECO:0000256" key="7">
    <source>
        <dbReference type="PIRSR" id="PIRSR615500-1"/>
    </source>
</evidence>
<dbReference type="InterPro" id="IPR002884">
    <property type="entry name" value="P_dom"/>
</dbReference>
<dbReference type="AlphaFoldDB" id="A0A1R1PQL6"/>
<feature type="active site" description="Charge relay system" evidence="7 8">
    <location>
        <position position="225"/>
    </location>
</feature>
<dbReference type="SUPFAM" id="SSF49785">
    <property type="entry name" value="Galactose-binding domain-like"/>
    <property type="match status" value="1"/>
</dbReference>
<dbReference type="GO" id="GO:0005802">
    <property type="term" value="C:trans-Golgi network"/>
    <property type="evidence" value="ECO:0007669"/>
    <property type="project" value="TreeGrafter"/>
</dbReference>
<organism evidence="13 15">
    <name type="scientific">Zancudomyces culisetae</name>
    <name type="common">Gut fungus</name>
    <name type="synonym">Smittium culisetae</name>
    <dbReference type="NCBI Taxonomy" id="1213189"/>
    <lineage>
        <taxon>Eukaryota</taxon>
        <taxon>Fungi</taxon>
        <taxon>Fungi incertae sedis</taxon>
        <taxon>Zoopagomycota</taxon>
        <taxon>Kickxellomycotina</taxon>
        <taxon>Harpellomycetes</taxon>
        <taxon>Harpellales</taxon>
        <taxon>Legeriomycetaceae</taxon>
        <taxon>Zancudomyces</taxon>
    </lineage>
</organism>
<dbReference type="InterPro" id="IPR023828">
    <property type="entry name" value="Peptidase_S8_Ser-AS"/>
</dbReference>
<dbReference type="Proteomes" id="UP000188320">
    <property type="component" value="Unassembled WGS sequence"/>
</dbReference>
<dbReference type="PRINTS" id="PR00723">
    <property type="entry name" value="SUBTILISIN"/>
</dbReference>
<dbReference type="InterPro" id="IPR036852">
    <property type="entry name" value="Peptidase_S8/S53_dom_sf"/>
</dbReference>
<keyword evidence="2 8" id="KW-0645">Protease</keyword>
<feature type="domain" description="P/Homo B" evidence="12">
    <location>
        <begin position="512"/>
        <end position="658"/>
    </location>
</feature>
<keyword evidence="6" id="KW-0106">Calcium</keyword>
<dbReference type="Gene3D" id="2.60.120.260">
    <property type="entry name" value="Galactose-binding domain-like"/>
    <property type="match status" value="1"/>
</dbReference>
<dbReference type="PROSITE" id="PS51892">
    <property type="entry name" value="SUBTILASE"/>
    <property type="match status" value="1"/>
</dbReference>
<dbReference type="GO" id="GO:0004252">
    <property type="term" value="F:serine-type endopeptidase activity"/>
    <property type="evidence" value="ECO:0007669"/>
    <property type="project" value="UniProtKB-UniRule"/>
</dbReference>
<dbReference type="GO" id="GO:0000139">
    <property type="term" value="C:Golgi membrane"/>
    <property type="evidence" value="ECO:0007669"/>
    <property type="project" value="TreeGrafter"/>
</dbReference>
<dbReference type="FunFam" id="3.40.50.200:FF:000005">
    <property type="entry name" value="Proprotein convertase subtilisin/kexin type 7"/>
    <property type="match status" value="1"/>
</dbReference>
<evidence type="ECO:0000256" key="11">
    <source>
        <dbReference type="SAM" id="SignalP"/>
    </source>
</evidence>
<dbReference type="PANTHER" id="PTHR42884:SF14">
    <property type="entry name" value="NEUROENDOCRINE CONVERTASE 1"/>
    <property type="match status" value="1"/>
</dbReference>
<feature type="active site" description="Charge relay system" evidence="7 8">
    <location>
        <position position="435"/>
    </location>
</feature>
<evidence type="ECO:0000313" key="13">
    <source>
        <dbReference type="EMBL" id="OMH83239.1"/>
    </source>
</evidence>
<dbReference type="PANTHER" id="PTHR42884">
    <property type="entry name" value="PROPROTEIN CONVERTASE SUBTILISIN/KEXIN-RELATED"/>
    <property type="match status" value="1"/>
</dbReference>
<evidence type="ECO:0000313" key="15">
    <source>
        <dbReference type="Proteomes" id="UP000188320"/>
    </source>
</evidence>
<evidence type="ECO:0000256" key="9">
    <source>
        <dbReference type="SAM" id="MobiDB-lite"/>
    </source>
</evidence>
<feature type="transmembrane region" description="Helical" evidence="10">
    <location>
        <begin position="727"/>
        <end position="747"/>
    </location>
</feature>
<dbReference type="EMBL" id="LSSK01000208">
    <property type="protein sequence ID" value="OMH84363.1"/>
    <property type="molecule type" value="Genomic_DNA"/>
</dbReference>
<keyword evidence="10" id="KW-1133">Transmembrane helix</keyword>
<keyword evidence="10" id="KW-0812">Transmembrane</keyword>
<evidence type="ECO:0000256" key="2">
    <source>
        <dbReference type="ARBA" id="ARBA00022670"/>
    </source>
</evidence>
<dbReference type="PROSITE" id="PS00137">
    <property type="entry name" value="SUBTILASE_HIS"/>
    <property type="match status" value="1"/>
</dbReference>
<dbReference type="InterPro" id="IPR008979">
    <property type="entry name" value="Galactose-bd-like_sf"/>
</dbReference>
<dbReference type="Gene3D" id="3.40.50.200">
    <property type="entry name" value="Peptidase S8/S53 domain"/>
    <property type="match status" value="1"/>
</dbReference>
<evidence type="ECO:0000256" key="3">
    <source>
        <dbReference type="ARBA" id="ARBA00022729"/>
    </source>
</evidence>
<keyword evidence="4 8" id="KW-0378">Hydrolase</keyword>
<keyword evidence="15" id="KW-1185">Reference proteome</keyword>
<feature type="signal peptide" evidence="11">
    <location>
        <begin position="1"/>
        <end position="20"/>
    </location>
</feature>
<evidence type="ECO:0000256" key="5">
    <source>
        <dbReference type="ARBA" id="ARBA00022825"/>
    </source>
</evidence>
<dbReference type="PROSITE" id="PS00136">
    <property type="entry name" value="SUBTILASE_ASP"/>
    <property type="match status" value="1"/>
</dbReference>
<dbReference type="GO" id="GO:0016485">
    <property type="term" value="P:protein processing"/>
    <property type="evidence" value="ECO:0007669"/>
    <property type="project" value="TreeGrafter"/>
</dbReference>
<gene>
    <name evidence="14" type="ORF">AX774_g2120</name>
    <name evidence="13" type="ORF">AX774_g3258</name>
</gene>
<evidence type="ECO:0000256" key="6">
    <source>
        <dbReference type="ARBA" id="ARBA00022837"/>
    </source>
</evidence>
<evidence type="ECO:0000256" key="8">
    <source>
        <dbReference type="PROSITE-ProRule" id="PRU01240"/>
    </source>
</evidence>
<evidence type="ECO:0000256" key="1">
    <source>
        <dbReference type="ARBA" id="ARBA00005325"/>
    </source>
</evidence>
<reference evidence="15" key="2">
    <citation type="submission" date="2017-01" db="EMBL/GenBank/DDBJ databases">
        <authorList>
            <person name="Wang Y."/>
            <person name="White M."/>
            <person name="Kvist S."/>
            <person name="Moncalvo J.-M."/>
        </authorList>
    </citation>
    <scope>NUCLEOTIDE SEQUENCE [LARGE SCALE GENOMIC DNA]</scope>
    <source>
        <strain evidence="15">COL-18-3</strain>
    </source>
</reference>
<protein>
    <submittedName>
        <fullName evidence="13">Protease KEX1</fullName>
    </submittedName>
</protein>
<accession>A0A1R1PQL6</accession>
<feature type="chain" id="PRO_5015068966" evidence="11">
    <location>
        <begin position="21"/>
        <end position="838"/>
    </location>
</feature>
<dbReference type="CDD" id="cd04059">
    <property type="entry name" value="Peptidases_S8_Protein_convertases_Kexins_Furin-like"/>
    <property type="match status" value="1"/>
</dbReference>
<dbReference type="PROSITE" id="PS00138">
    <property type="entry name" value="SUBTILASE_SER"/>
    <property type="match status" value="1"/>
</dbReference>
<keyword evidence="10" id="KW-0472">Membrane</keyword>
<keyword evidence="3 11" id="KW-0732">Signal</keyword>
<name>A0A1R1PQL6_ZANCU</name>
<evidence type="ECO:0000313" key="14">
    <source>
        <dbReference type="EMBL" id="OMH84363.1"/>
    </source>
</evidence>
<sequence>MRHRIARVITVLLLASGALGNSLNKDEFSIKDRKSDENMTEAYNMFAEMDNKKEDLHIKRYNEDGFEYIHGNFGLGAENKVREYAKRIDYEYVGKIGELEDWYALRKRAIPQGLKKREYSEKDIAEEHQKIRELGENVYGGKDISRVNKRRLFKRAVVTVPASEQKEEGKSDKKVNWEDKVKITDPFFGKQWHLLNTDRPGTDINVTGVWAEGVTGRGVTVALIDDGLDYTNEDLFLNFDLKGSYDFNDSTKLPTPRLSDDYHGTRCAGQIAAVRNNVCGVGAAYDAKVSGIRMLSGQVSEMVETQAINYKFQHNDIYSCSWGPSDDGATVQGPEPVMLAGFMNGINKGRQGRGSIYIFATGNGGVYGDNCNFDGYTNSIYTISIGAIDDADKHPSYSEQCSAHLAVTYSSGTSRRISTSDIGVRGCTSGHGGTSAAAPLAAGIVALALSVRPDLSWRDVQQLMVETAVPVDLEDPDWQTVAGGKLKFNHKYGFGKLDAYRMVDRAKYFQNLGPQVSITTGVIAVNQQIPEKSSASDGSGVLVSKIKFTKEQVMSGDIGSVEHVTVKCNMQHNYRGSVQLILEGPNGVRSLIAPSRKMDSSRDGLKNWSFTSVKHWGTTKEDLIDGEWKLLISNEISKDSKDGVFIDWELTVFGVSASIKGPAPQPPKFNEERDDGSSPEPSDEDGSSIFNQLPDKPVDKSSPIVSENKGPIKGETVQLKKSLSSSASLVLVVIILFLMFMTALLLYKLHNLNQSNKRYKLLMDQSTMMSSEYENNLDGQGGAGGRQVIYGGDNDDDDESVDYGDDTFEYGFINDDSITTGNGEANEDKDDMIELQKI</sequence>
<dbReference type="InterPro" id="IPR022398">
    <property type="entry name" value="Peptidase_S8_His-AS"/>
</dbReference>
<dbReference type="Pfam" id="PF00082">
    <property type="entry name" value="Peptidase_S8"/>
    <property type="match status" value="1"/>
</dbReference>
<reference evidence="13" key="1">
    <citation type="submission" date="2017-01" db="EMBL/GenBank/DDBJ databases">
        <authorList>
            <person name="Mah S.A."/>
            <person name="Swanson W.J."/>
            <person name="Moy G.W."/>
            <person name="Vacquier V.D."/>
        </authorList>
    </citation>
    <scope>NUCLEOTIDE SEQUENCE [LARGE SCALE GENOMIC DNA]</scope>
    <source>
        <strain evidence="13">COL-18-3</strain>
    </source>
</reference>
<dbReference type="EMBL" id="LSSK01000469">
    <property type="protein sequence ID" value="OMH83239.1"/>
    <property type="molecule type" value="Genomic_DNA"/>
</dbReference>
<evidence type="ECO:0000256" key="4">
    <source>
        <dbReference type="ARBA" id="ARBA00022801"/>
    </source>
</evidence>
<dbReference type="PROSITE" id="PS51829">
    <property type="entry name" value="P_HOMO_B"/>
    <property type="match status" value="1"/>
</dbReference>
<dbReference type="InterPro" id="IPR000209">
    <property type="entry name" value="Peptidase_S8/S53_dom"/>
</dbReference>
<evidence type="ECO:0000259" key="12">
    <source>
        <dbReference type="PROSITE" id="PS51829"/>
    </source>
</evidence>
<dbReference type="InterPro" id="IPR034182">
    <property type="entry name" value="Kexin/furin"/>
</dbReference>
<dbReference type="SUPFAM" id="SSF52743">
    <property type="entry name" value="Subtilisin-like"/>
    <property type="match status" value="1"/>
</dbReference>
<feature type="active site" description="Charge relay system" evidence="7 8">
    <location>
        <position position="263"/>
    </location>
</feature>